<feature type="compositionally biased region" description="Basic and acidic residues" evidence="1">
    <location>
        <begin position="50"/>
        <end position="63"/>
    </location>
</feature>
<dbReference type="PANTHER" id="PTHR34665:SF1">
    <property type="entry name" value="OS02G0595200 PROTEIN"/>
    <property type="match status" value="1"/>
</dbReference>
<evidence type="ECO:0000313" key="2">
    <source>
        <dbReference type="EMBL" id="KAB1215650.1"/>
    </source>
</evidence>
<keyword evidence="3" id="KW-1185">Reference proteome</keyword>
<dbReference type="OrthoDB" id="1921290at2759"/>
<organism evidence="2 3">
    <name type="scientific">Morella rubra</name>
    <name type="common">Chinese bayberry</name>
    <dbReference type="NCBI Taxonomy" id="262757"/>
    <lineage>
        <taxon>Eukaryota</taxon>
        <taxon>Viridiplantae</taxon>
        <taxon>Streptophyta</taxon>
        <taxon>Embryophyta</taxon>
        <taxon>Tracheophyta</taxon>
        <taxon>Spermatophyta</taxon>
        <taxon>Magnoliopsida</taxon>
        <taxon>eudicotyledons</taxon>
        <taxon>Gunneridae</taxon>
        <taxon>Pentapetalae</taxon>
        <taxon>rosids</taxon>
        <taxon>fabids</taxon>
        <taxon>Fagales</taxon>
        <taxon>Myricaceae</taxon>
        <taxon>Morella</taxon>
    </lineage>
</organism>
<sequence length="143" mass="16407">MKKKQELGDEQELEILKAVAQAWQSHSGSSRPMNEYGAHKRNIQGKPSRFKLEAMSKSSGKDGKGVTWDFGQSLCDSYEIVTLYKRLEAGLLSDNPFTGSDSSSRVHMRRRRESRNSLRNLFNVMSSRRFNQADTPRDMDEQF</sequence>
<evidence type="ECO:0000313" key="3">
    <source>
        <dbReference type="Proteomes" id="UP000516437"/>
    </source>
</evidence>
<gene>
    <name evidence="2" type="ORF">CJ030_MR4G023311</name>
</gene>
<feature type="region of interest" description="Disordered" evidence="1">
    <location>
        <begin position="95"/>
        <end position="118"/>
    </location>
</feature>
<dbReference type="Proteomes" id="UP000516437">
    <property type="component" value="Chromosome 4"/>
</dbReference>
<comment type="caution">
    <text evidence="2">The sequence shown here is derived from an EMBL/GenBank/DDBJ whole genome shotgun (WGS) entry which is preliminary data.</text>
</comment>
<reference evidence="2 3" key="1">
    <citation type="journal article" date="2019" name="Plant Biotechnol. J.">
        <title>The red bayberry genome and genetic basis of sex determination.</title>
        <authorList>
            <person name="Jia H.M."/>
            <person name="Jia H.J."/>
            <person name="Cai Q.L."/>
            <person name="Wang Y."/>
            <person name="Zhao H.B."/>
            <person name="Yang W.F."/>
            <person name="Wang G.Y."/>
            <person name="Li Y.H."/>
            <person name="Zhan D.L."/>
            <person name="Shen Y.T."/>
            <person name="Niu Q.F."/>
            <person name="Chang L."/>
            <person name="Qiu J."/>
            <person name="Zhao L."/>
            <person name="Xie H.B."/>
            <person name="Fu W.Y."/>
            <person name="Jin J."/>
            <person name="Li X.W."/>
            <person name="Jiao Y."/>
            <person name="Zhou C.C."/>
            <person name="Tu T."/>
            <person name="Chai C.Y."/>
            <person name="Gao J.L."/>
            <person name="Fan L.J."/>
            <person name="van de Weg E."/>
            <person name="Wang J.Y."/>
            <person name="Gao Z.S."/>
        </authorList>
    </citation>
    <scope>NUCLEOTIDE SEQUENCE [LARGE SCALE GENOMIC DNA]</scope>
    <source>
        <tissue evidence="2">Leaves</tissue>
    </source>
</reference>
<name>A0A6A1VYI7_9ROSI</name>
<protein>
    <submittedName>
        <fullName evidence="2">Uncharacterized protein</fullName>
    </submittedName>
</protein>
<dbReference type="EMBL" id="RXIC02000022">
    <property type="protein sequence ID" value="KAB1215650.1"/>
    <property type="molecule type" value="Genomic_DNA"/>
</dbReference>
<evidence type="ECO:0000256" key="1">
    <source>
        <dbReference type="SAM" id="MobiDB-lite"/>
    </source>
</evidence>
<accession>A0A6A1VYI7</accession>
<feature type="region of interest" description="Disordered" evidence="1">
    <location>
        <begin position="24"/>
        <end position="63"/>
    </location>
</feature>
<dbReference type="AlphaFoldDB" id="A0A6A1VYI7"/>
<dbReference type="PANTHER" id="PTHR34665">
    <property type="entry name" value="DUF3741 DOMAIN-CONTAINING PROTEIN"/>
    <property type="match status" value="1"/>
</dbReference>
<proteinExistence type="predicted"/>